<comment type="similarity">
    <text evidence="1">Belongs to the RutC family.</text>
</comment>
<dbReference type="Pfam" id="PF01042">
    <property type="entry name" value="Ribonuc_L-PSP"/>
    <property type="match status" value="1"/>
</dbReference>
<dbReference type="InterPro" id="IPR035959">
    <property type="entry name" value="RutC-like_sf"/>
</dbReference>
<reference evidence="3" key="1">
    <citation type="journal article" date="2019" name="Int. J. Syst. Evol. Microbiol.">
        <title>The Global Catalogue of Microorganisms (GCM) 10K type strain sequencing project: providing services to taxonomists for standard genome sequencing and annotation.</title>
        <authorList>
            <consortium name="The Broad Institute Genomics Platform"/>
            <consortium name="The Broad Institute Genome Sequencing Center for Infectious Disease"/>
            <person name="Wu L."/>
            <person name="Ma J."/>
        </authorList>
    </citation>
    <scope>NUCLEOTIDE SEQUENCE [LARGE SCALE GENOMIC DNA]</scope>
    <source>
        <strain evidence="3">JCM 15309</strain>
    </source>
</reference>
<dbReference type="PANTHER" id="PTHR11803">
    <property type="entry name" value="2-IMINOBUTANOATE/2-IMINOPROPANOATE DEAMINASE RIDA"/>
    <property type="match status" value="1"/>
</dbReference>
<comment type="caution">
    <text evidence="2">The sequence shown here is derived from an EMBL/GenBank/DDBJ whole genome shotgun (WGS) entry which is preliminary data.</text>
</comment>
<dbReference type="PANTHER" id="PTHR11803:SF58">
    <property type="entry name" value="PROTEIN HMF1-RELATED"/>
    <property type="match status" value="1"/>
</dbReference>
<dbReference type="EMBL" id="BAAAPB010000005">
    <property type="protein sequence ID" value="GAA1974003.1"/>
    <property type="molecule type" value="Genomic_DNA"/>
</dbReference>
<proteinExistence type="inferred from homology"/>
<evidence type="ECO:0000256" key="1">
    <source>
        <dbReference type="ARBA" id="ARBA00010552"/>
    </source>
</evidence>
<dbReference type="Proteomes" id="UP001500571">
    <property type="component" value="Unassembled WGS sequence"/>
</dbReference>
<keyword evidence="3" id="KW-1185">Reference proteome</keyword>
<evidence type="ECO:0000313" key="3">
    <source>
        <dbReference type="Proteomes" id="UP001500571"/>
    </source>
</evidence>
<evidence type="ECO:0000313" key="2">
    <source>
        <dbReference type="EMBL" id="GAA1974003.1"/>
    </source>
</evidence>
<accession>A0ABP5D519</accession>
<protein>
    <submittedName>
        <fullName evidence="2">RidA family protein</fullName>
    </submittedName>
</protein>
<organism evidence="2 3">
    <name type="scientific">Nocardioides panacihumi</name>
    <dbReference type="NCBI Taxonomy" id="400774"/>
    <lineage>
        <taxon>Bacteria</taxon>
        <taxon>Bacillati</taxon>
        <taxon>Actinomycetota</taxon>
        <taxon>Actinomycetes</taxon>
        <taxon>Propionibacteriales</taxon>
        <taxon>Nocardioidaceae</taxon>
        <taxon>Nocardioides</taxon>
    </lineage>
</organism>
<gene>
    <name evidence="2" type="ORF">GCM10009798_39050</name>
</gene>
<dbReference type="Gene3D" id="3.30.1330.40">
    <property type="entry name" value="RutC-like"/>
    <property type="match status" value="1"/>
</dbReference>
<sequence>MSDCQYIVSVRIMSRSLAPIPVNPSSLPAPSGYSHGTLSGNTLYLGGQTALDRDMRIVPGGIVEQFRQAFGNVLTTLRAAGGVPEDLVSITIFLTDIPDYQAHGKEIGQAWRELAGPVYPAMAGIGTTGLWQPEALIEITGVAVIPDERLVPSAG</sequence>
<dbReference type="InterPro" id="IPR006175">
    <property type="entry name" value="YjgF/YER057c/UK114"/>
</dbReference>
<name>A0ABP5D519_9ACTN</name>
<dbReference type="CDD" id="cd00448">
    <property type="entry name" value="YjgF_YER057c_UK114_family"/>
    <property type="match status" value="1"/>
</dbReference>
<dbReference type="SUPFAM" id="SSF55298">
    <property type="entry name" value="YjgF-like"/>
    <property type="match status" value="1"/>
</dbReference>